<proteinExistence type="predicted"/>
<dbReference type="InterPro" id="IPR027379">
    <property type="entry name" value="CLS_N"/>
</dbReference>
<feature type="transmembrane region" description="Helical" evidence="6">
    <location>
        <begin position="128"/>
        <end position="147"/>
    </location>
</feature>
<evidence type="ECO:0000259" key="7">
    <source>
        <dbReference type="Pfam" id="PF13396"/>
    </source>
</evidence>
<evidence type="ECO:0000256" key="6">
    <source>
        <dbReference type="SAM" id="Phobius"/>
    </source>
</evidence>
<evidence type="ECO:0000256" key="1">
    <source>
        <dbReference type="ARBA" id="ARBA00004651"/>
    </source>
</evidence>
<evidence type="ECO:0000313" key="8">
    <source>
        <dbReference type="EMBL" id="UXE62758.1"/>
    </source>
</evidence>
<evidence type="ECO:0000256" key="4">
    <source>
        <dbReference type="ARBA" id="ARBA00022989"/>
    </source>
</evidence>
<gene>
    <name evidence="8" type="ORF">KA717_08605</name>
</gene>
<sequence>MPLLILNVNFLRPLSLTILWVSLLVYAFFFAPPDHPETLTLIINLSTGQWQGINAWIITLFNLMGIWPFCYAAILFADGRGQKIPAYPFVIGSFFLGAFVLLPYLILRKDNPLFTGPLDWQLKLYDSKILGAILMLSAIALVSFGLWQGDWSDFVFQWQNSRFLAVMSMDFCYLSFLFSVLLKDDLRRRNINVKWPWFLLAFIPLFGPLTYLLLRPNLPNLAIIKD</sequence>
<evidence type="ECO:0000256" key="5">
    <source>
        <dbReference type="ARBA" id="ARBA00023136"/>
    </source>
</evidence>
<evidence type="ECO:0000256" key="2">
    <source>
        <dbReference type="ARBA" id="ARBA00022475"/>
    </source>
</evidence>
<dbReference type="EMBL" id="CP073041">
    <property type="protein sequence ID" value="UXE62758.1"/>
    <property type="molecule type" value="Genomic_DNA"/>
</dbReference>
<feature type="transmembrane region" description="Helical" evidence="6">
    <location>
        <begin position="195"/>
        <end position="214"/>
    </location>
</feature>
<dbReference type="GO" id="GO:0005886">
    <property type="term" value="C:plasma membrane"/>
    <property type="evidence" value="ECO:0007669"/>
    <property type="project" value="UniProtKB-SubCell"/>
</dbReference>
<feature type="transmembrane region" description="Helical" evidence="6">
    <location>
        <begin position="163"/>
        <end position="183"/>
    </location>
</feature>
<dbReference type="PANTHER" id="PTHR36009">
    <property type="match status" value="1"/>
</dbReference>
<accession>A0A977PXZ2</accession>
<feature type="transmembrane region" description="Helical" evidence="6">
    <location>
        <begin position="53"/>
        <end position="74"/>
    </location>
</feature>
<dbReference type="KEGG" id="wna:KA717_08605"/>
<keyword evidence="4 6" id="KW-1133">Transmembrane helix</keyword>
<dbReference type="Pfam" id="PF13396">
    <property type="entry name" value="PLDc_N"/>
    <property type="match status" value="1"/>
</dbReference>
<dbReference type="AlphaFoldDB" id="A0A977PXZ2"/>
<reference evidence="8" key="1">
    <citation type="submission" date="2021-04" db="EMBL/GenBank/DDBJ databases">
        <title>Genome sequence of Woronichinia naegeliana from Washington state freshwater lake bloom.</title>
        <authorList>
            <person name="Dreher T.W."/>
        </authorList>
    </citation>
    <scope>NUCLEOTIDE SEQUENCE</scope>
    <source>
        <strain evidence="8">WA131</strain>
    </source>
</reference>
<feature type="transmembrane region" description="Helical" evidence="6">
    <location>
        <begin position="12"/>
        <end position="32"/>
    </location>
</feature>
<feature type="transmembrane region" description="Helical" evidence="6">
    <location>
        <begin position="86"/>
        <end position="107"/>
    </location>
</feature>
<comment type="subcellular location">
    <subcellularLocation>
        <location evidence="1">Cell membrane</location>
        <topology evidence="1">Multi-pass membrane protein</topology>
    </subcellularLocation>
</comment>
<keyword evidence="2" id="KW-1003">Cell membrane</keyword>
<evidence type="ECO:0000256" key="3">
    <source>
        <dbReference type="ARBA" id="ARBA00022692"/>
    </source>
</evidence>
<protein>
    <submittedName>
        <fullName evidence="8">PLDc N-terminal domain-containing protein</fullName>
    </submittedName>
</protein>
<organism evidence="8">
    <name type="scientific">Woronichinia naegeliana WA131</name>
    <dbReference type="NCBI Taxonomy" id="2824559"/>
    <lineage>
        <taxon>Bacteria</taxon>
        <taxon>Bacillati</taxon>
        <taxon>Cyanobacteriota</taxon>
        <taxon>Cyanophyceae</taxon>
        <taxon>Synechococcales</taxon>
        <taxon>Coelosphaeriaceae</taxon>
        <taxon>Woronichinia</taxon>
    </lineage>
</organism>
<feature type="domain" description="Cardiolipin synthase N-terminal" evidence="7">
    <location>
        <begin position="176"/>
        <end position="215"/>
    </location>
</feature>
<keyword evidence="5 6" id="KW-0472">Membrane</keyword>
<keyword evidence="3 6" id="KW-0812">Transmembrane</keyword>
<name>A0A977PXZ2_9CYAN</name>
<dbReference type="Proteomes" id="UP001065613">
    <property type="component" value="Chromosome"/>
</dbReference>
<dbReference type="PANTHER" id="PTHR36009:SF3">
    <property type="entry name" value="TRANSMEMBRANE PROTEIN"/>
    <property type="match status" value="1"/>
</dbReference>